<dbReference type="PANTHER" id="PTHR11552">
    <property type="entry name" value="GLUCOSE-METHANOL-CHOLINE GMC OXIDOREDUCTASE"/>
    <property type="match status" value="1"/>
</dbReference>
<evidence type="ECO:0000256" key="5">
    <source>
        <dbReference type="ARBA" id="ARBA00023136"/>
    </source>
</evidence>
<protein>
    <recommendedName>
        <fullName evidence="11">Glucose-methanol-choline oxidoreductase C-terminal domain-containing protein</fullName>
    </recommendedName>
</protein>
<dbReference type="SUPFAM" id="SSF54373">
    <property type="entry name" value="FAD-linked reductases, C-terminal domain"/>
    <property type="match status" value="1"/>
</dbReference>
<dbReference type="InterPro" id="IPR036188">
    <property type="entry name" value="FAD/NAD-bd_sf"/>
</dbReference>
<feature type="transmembrane region" description="Helical" evidence="6">
    <location>
        <begin position="178"/>
        <end position="198"/>
    </location>
</feature>
<feature type="domain" description="Glucose-methanol-choline oxidoreductase N-terminal" evidence="7">
    <location>
        <begin position="341"/>
        <end position="443"/>
    </location>
</feature>
<dbReference type="OrthoDB" id="269227at2759"/>
<dbReference type="AlphaFoldDB" id="A0A7C8J1G8"/>
<evidence type="ECO:0000256" key="1">
    <source>
        <dbReference type="ARBA" id="ARBA00004141"/>
    </source>
</evidence>
<dbReference type="SUPFAM" id="SSF51905">
    <property type="entry name" value="FAD/NAD(P)-binding domain"/>
    <property type="match status" value="1"/>
</dbReference>
<evidence type="ECO:0000313" key="9">
    <source>
        <dbReference type="EMBL" id="KAF2972744.1"/>
    </source>
</evidence>
<keyword evidence="3 6" id="KW-0812">Transmembrane</keyword>
<feature type="transmembrane region" description="Helical" evidence="6">
    <location>
        <begin position="218"/>
        <end position="239"/>
    </location>
</feature>
<dbReference type="Pfam" id="PF00732">
    <property type="entry name" value="GMC_oxred_N"/>
    <property type="match status" value="1"/>
</dbReference>
<dbReference type="InterPro" id="IPR000537">
    <property type="entry name" value="UbiA_prenyltransferase"/>
</dbReference>
<comment type="caution">
    <text evidence="9">The sequence shown here is derived from an EMBL/GenBank/DDBJ whole genome shotgun (WGS) entry which is preliminary data.</text>
</comment>
<dbReference type="EMBL" id="WUBL01000004">
    <property type="protein sequence ID" value="KAF2972744.1"/>
    <property type="molecule type" value="Genomic_DNA"/>
</dbReference>
<feature type="domain" description="Glucose-methanol-choline oxidoreductase C-terminal" evidence="8">
    <location>
        <begin position="669"/>
        <end position="699"/>
    </location>
</feature>
<accession>A0A7C8J1G8</accession>
<dbReference type="InterPro" id="IPR000172">
    <property type="entry name" value="GMC_OxRdtase_N"/>
</dbReference>
<name>A0A7C8J1G8_9PEZI</name>
<dbReference type="Pfam" id="PF05199">
    <property type="entry name" value="GMC_oxred_C"/>
    <property type="match status" value="2"/>
</dbReference>
<keyword evidence="5 6" id="KW-0472">Membrane</keyword>
<keyword evidence="4 6" id="KW-1133">Transmembrane helix</keyword>
<evidence type="ECO:0000256" key="6">
    <source>
        <dbReference type="SAM" id="Phobius"/>
    </source>
</evidence>
<evidence type="ECO:0000259" key="8">
    <source>
        <dbReference type="Pfam" id="PF05199"/>
    </source>
</evidence>
<dbReference type="InterPro" id="IPR007867">
    <property type="entry name" value="GMC_OxRtase_C"/>
</dbReference>
<feature type="transmembrane region" description="Helical" evidence="6">
    <location>
        <begin position="28"/>
        <end position="44"/>
    </location>
</feature>
<comment type="subcellular location">
    <subcellularLocation>
        <location evidence="1">Membrane</location>
        <topology evidence="1">Multi-pass membrane protein</topology>
    </subcellularLocation>
</comment>
<organism evidence="9 10">
    <name type="scientific">Xylaria multiplex</name>
    <dbReference type="NCBI Taxonomy" id="323545"/>
    <lineage>
        <taxon>Eukaryota</taxon>
        <taxon>Fungi</taxon>
        <taxon>Dikarya</taxon>
        <taxon>Ascomycota</taxon>
        <taxon>Pezizomycotina</taxon>
        <taxon>Sordariomycetes</taxon>
        <taxon>Xylariomycetidae</taxon>
        <taxon>Xylariales</taxon>
        <taxon>Xylariaceae</taxon>
        <taxon>Xylaria</taxon>
    </lineage>
</organism>
<dbReference type="Proteomes" id="UP000481858">
    <property type="component" value="Unassembled WGS sequence"/>
</dbReference>
<dbReference type="GO" id="GO:0016765">
    <property type="term" value="F:transferase activity, transferring alkyl or aryl (other than methyl) groups"/>
    <property type="evidence" value="ECO:0007669"/>
    <property type="project" value="InterPro"/>
</dbReference>
<dbReference type="Gene3D" id="3.30.560.10">
    <property type="entry name" value="Glucose Oxidase, domain 3"/>
    <property type="match status" value="1"/>
</dbReference>
<keyword evidence="10" id="KW-1185">Reference proteome</keyword>
<evidence type="ECO:0000313" key="10">
    <source>
        <dbReference type="Proteomes" id="UP000481858"/>
    </source>
</evidence>
<feature type="transmembrane region" description="Helical" evidence="6">
    <location>
        <begin position="50"/>
        <end position="68"/>
    </location>
</feature>
<feature type="domain" description="Glucose-methanol-choline oxidoreductase C-terminal" evidence="8">
    <location>
        <begin position="579"/>
        <end position="668"/>
    </location>
</feature>
<comment type="similarity">
    <text evidence="2">Belongs to the GMC oxidoreductase family.</text>
</comment>
<dbReference type="GO" id="GO:0016614">
    <property type="term" value="F:oxidoreductase activity, acting on CH-OH group of donors"/>
    <property type="evidence" value="ECO:0007669"/>
    <property type="project" value="InterPro"/>
</dbReference>
<evidence type="ECO:0000259" key="7">
    <source>
        <dbReference type="Pfam" id="PF00732"/>
    </source>
</evidence>
<dbReference type="GO" id="GO:0050660">
    <property type="term" value="F:flavin adenine dinucleotide binding"/>
    <property type="evidence" value="ECO:0007669"/>
    <property type="project" value="InterPro"/>
</dbReference>
<dbReference type="InParanoid" id="A0A7C8J1G8"/>
<feature type="transmembrane region" description="Helical" evidence="6">
    <location>
        <begin position="129"/>
        <end position="146"/>
    </location>
</feature>
<dbReference type="Pfam" id="PF01040">
    <property type="entry name" value="UbiA"/>
    <property type="match status" value="1"/>
</dbReference>
<reference evidence="9 10" key="1">
    <citation type="submission" date="2019-12" db="EMBL/GenBank/DDBJ databases">
        <title>Draft genome sequence of the ascomycete Xylaria multiplex DSM 110363.</title>
        <authorList>
            <person name="Buettner E."/>
            <person name="Kellner H."/>
        </authorList>
    </citation>
    <scope>NUCLEOTIDE SEQUENCE [LARGE SCALE GENOMIC DNA]</scope>
    <source>
        <strain evidence="9 10">DSM 110363</strain>
    </source>
</reference>
<evidence type="ECO:0008006" key="11">
    <source>
        <dbReference type="Google" id="ProtNLM"/>
    </source>
</evidence>
<dbReference type="PANTHER" id="PTHR11552:SF210">
    <property type="entry name" value="GLUCOSE-METHANOL-CHOLINE OXIDOREDUCTASE N-TERMINAL DOMAIN-CONTAINING PROTEIN-RELATED"/>
    <property type="match status" value="1"/>
</dbReference>
<dbReference type="InterPro" id="IPR012132">
    <property type="entry name" value="GMC_OxRdtase"/>
</dbReference>
<evidence type="ECO:0000256" key="3">
    <source>
        <dbReference type="ARBA" id="ARBA00022692"/>
    </source>
</evidence>
<dbReference type="Gene3D" id="3.50.50.60">
    <property type="entry name" value="FAD/NAD(P)-binding domain"/>
    <property type="match status" value="1"/>
</dbReference>
<evidence type="ECO:0000256" key="2">
    <source>
        <dbReference type="ARBA" id="ARBA00010790"/>
    </source>
</evidence>
<gene>
    <name evidence="9" type="ORF">GQX73_g681</name>
</gene>
<evidence type="ECO:0000256" key="4">
    <source>
        <dbReference type="ARBA" id="ARBA00022989"/>
    </source>
</evidence>
<proteinExistence type="inferred from homology"/>
<sequence length="709" mass="77501">MNPASSGTQQYEFTHGGPVRYYKALRRYLLGSFYFAYTLYLFVYDNLGEIVCMGYLFGALNATIAFKLSMGPDLQMREIFLSTPRMLLWSLSNLLLFNIHNQRHPSAVLEDHRNKPWRPLPARRISPQMANHLMFIMYPIVFLTSYHWGGSVGFACFFAGPLEVVTGVSIFTGGGKAAIWLGILSVCITATVHTQDFRDVKGDLATGRKTVPLVIGDVVARILVVVGVVAGTGVACWFWDATWMQIFLAAFTGGIVPCFSKVYTSPPRADAFSSTSLGIDRRVTSIQAATDPVQTSFSGNPTDLARESWVEAFGVEHHLMPDDPFVNPTVGAFSRISSIHPERKERSYSASAYYLPVRGRENFHILTDAEVTRIVFDNAKAGISVHVSGVEYKHQGTTSIVYAKKEVILELSGVGNAKLLNELNIDVVVDLPAVGENPQDHAVASICFEATNDTLDALARQESEAVAQAMQDYGASRTGPMSHVGVTSYAYLPVNSHDGRQAIERVLDHNRPSPREFTSKRDLAYFEIVEKALLDSNQPTAAYLAVSAQTAQSNGSLKASSAGPLPGKFFTIGAMLSQPLSRGSVHIQSNDPSSLPVIDPKYLSNPIDMELLAQHMLDIEKIASTPALSKLLKQPLRHGDPASRLTTADEAKQYLRDTVISMWHLGSTLYGVDNLRVVDASALPTISAANLQSTVYAFAERAANIIKAA</sequence>
<dbReference type="GO" id="GO:0016020">
    <property type="term" value="C:membrane"/>
    <property type="evidence" value="ECO:0007669"/>
    <property type="project" value="UniProtKB-SubCell"/>
</dbReference>